<feature type="chain" id="PRO_5016374402" description="Secreted protein" evidence="1">
    <location>
        <begin position="19"/>
        <end position="71"/>
    </location>
</feature>
<keyword evidence="3" id="KW-1185">Reference proteome</keyword>
<comment type="caution">
    <text evidence="2">The sequence shown here is derived from an EMBL/GenBank/DDBJ whole genome shotgun (WGS) entry which is preliminary data.</text>
</comment>
<evidence type="ECO:0000256" key="1">
    <source>
        <dbReference type="SAM" id="SignalP"/>
    </source>
</evidence>
<evidence type="ECO:0000313" key="3">
    <source>
        <dbReference type="Proteomes" id="UP000247702"/>
    </source>
</evidence>
<dbReference type="Proteomes" id="UP000247702">
    <property type="component" value="Unassembled WGS sequence"/>
</dbReference>
<accession>A0A2Z6S0G1</accession>
<feature type="signal peptide" evidence="1">
    <location>
        <begin position="1"/>
        <end position="18"/>
    </location>
</feature>
<keyword evidence="1" id="KW-0732">Signal</keyword>
<reference evidence="2 3" key="1">
    <citation type="submission" date="2017-11" db="EMBL/GenBank/DDBJ databases">
        <title>The genome of Rhizophagus clarus HR1 reveals common genetic basis of auxotrophy among arbuscular mycorrhizal fungi.</title>
        <authorList>
            <person name="Kobayashi Y."/>
        </authorList>
    </citation>
    <scope>NUCLEOTIDE SEQUENCE [LARGE SCALE GENOMIC DNA]</scope>
    <source>
        <strain evidence="2 3">HR1</strain>
    </source>
</reference>
<dbReference type="AlphaFoldDB" id="A0A2Z6S0G1"/>
<protein>
    <recommendedName>
        <fullName evidence="4">Secreted protein</fullName>
    </recommendedName>
</protein>
<proteinExistence type="predicted"/>
<gene>
    <name evidence="2" type="ORF">RclHR1_04520005</name>
</gene>
<name>A0A2Z6S0G1_9GLOM</name>
<organism evidence="2 3">
    <name type="scientific">Rhizophagus clarus</name>
    <dbReference type="NCBI Taxonomy" id="94130"/>
    <lineage>
        <taxon>Eukaryota</taxon>
        <taxon>Fungi</taxon>
        <taxon>Fungi incertae sedis</taxon>
        <taxon>Mucoromycota</taxon>
        <taxon>Glomeromycotina</taxon>
        <taxon>Glomeromycetes</taxon>
        <taxon>Glomerales</taxon>
        <taxon>Glomeraceae</taxon>
        <taxon>Rhizophagus</taxon>
    </lineage>
</organism>
<sequence length="71" mass="8399">MVAWRCWHSCLIEKMVRSVGLTLWVVPPRCHHVNQCFGFENDRRIKDGTSHIEWLRGDAGTRASSKRWFDQ</sequence>
<dbReference type="EMBL" id="BEXD01003818">
    <property type="protein sequence ID" value="GBC02252.1"/>
    <property type="molecule type" value="Genomic_DNA"/>
</dbReference>
<evidence type="ECO:0008006" key="4">
    <source>
        <dbReference type="Google" id="ProtNLM"/>
    </source>
</evidence>
<evidence type="ECO:0000313" key="2">
    <source>
        <dbReference type="EMBL" id="GBC02252.1"/>
    </source>
</evidence>